<gene>
    <name evidence="2" type="ORF">JFN87_15985</name>
</gene>
<keyword evidence="1" id="KW-0175">Coiled coil</keyword>
<evidence type="ECO:0000313" key="3">
    <source>
        <dbReference type="Proteomes" id="UP000670475"/>
    </source>
</evidence>
<organism evidence="2 3">
    <name type="scientific">Streptomyces montanisoli</name>
    <dbReference type="NCBI Taxonomy" id="2798581"/>
    <lineage>
        <taxon>Bacteria</taxon>
        <taxon>Bacillati</taxon>
        <taxon>Actinomycetota</taxon>
        <taxon>Actinomycetes</taxon>
        <taxon>Kitasatosporales</taxon>
        <taxon>Streptomycetaceae</taxon>
        <taxon>Streptomyces</taxon>
    </lineage>
</organism>
<reference evidence="2" key="1">
    <citation type="submission" date="2021-03" db="EMBL/GenBank/DDBJ databases">
        <title>Whole genome sequence of Streptomyces bomunensis MMS17-BM035.</title>
        <authorList>
            <person name="Lee J.H."/>
        </authorList>
    </citation>
    <scope>NUCLEOTIDE SEQUENCE</scope>
    <source>
        <strain evidence="2">MMS17-BM035</strain>
    </source>
</reference>
<dbReference type="Proteomes" id="UP000670475">
    <property type="component" value="Unassembled WGS sequence"/>
</dbReference>
<name>A0A940RW75_9ACTN</name>
<dbReference type="AlphaFoldDB" id="A0A940RW75"/>
<proteinExistence type="predicted"/>
<keyword evidence="3" id="KW-1185">Reference proteome</keyword>
<dbReference type="RefSeq" id="WP_209340735.1">
    <property type="nucleotide sequence ID" value="NZ_JAGIQL010000057.1"/>
</dbReference>
<dbReference type="InterPro" id="IPR027417">
    <property type="entry name" value="P-loop_NTPase"/>
</dbReference>
<feature type="coiled-coil region" evidence="1">
    <location>
        <begin position="391"/>
        <end position="418"/>
    </location>
</feature>
<sequence length="658" mass="72336">MTFQIQAVTIYGKQPGQIRTVPFRPGELNIVTGDSRRGKSALLTIIDYCLASGGYPVKAGRVRDYVSAYAVTLVRSGQQLFVARRAPAGKAASSTVLCVLAQAHGTPPPPLESLTFATPLDAAKDRISDFCGIDRTVRVPAVGNARTIAPSIRHALFFCFQAQNEVANQDLLFHSQGEEWRPNTIRGVLPYFLGAVDVEQALRRNRLRILRRDLADLEAALAPARQLDPAAGQALALVTEAVEAGLLASPSEGRQEPQADEVLGLLRQALDHNSPVAAGDDAEDPLGVLTARRGELRRLHGQTRVKITDLKRAVAENTAFTTQATEQRARLVSLGLLRLDPETSQASHCPVCDSALDSANETVTALTGDLAHLEGDLEVIGSDTPALQRLLGQEEERLQQLRSALARNQEEINEVSAGLRALHREPDAIRRAALVQGRISLYLDSTAQRTVLPQIEDRREELRGQIAHLEELLSDDIQGERLASYLSLISQKITAKAKALGLEHSENPVRLDANRLTVIADKPDGPLPLREMGSGENHLGYHVAALLSLHEWFTEHHAPVPRLLVLDQPSQVYFPRDHTDDAVLGEDDRNRLLNVFRAFHDTLRLLDGQFQIIVMEHADLADDAFAPYVRERWRNDLNEALVPADWIDEADDTAAQDD</sequence>
<dbReference type="EMBL" id="JAGIQL010000057">
    <property type="protein sequence ID" value="MBP0458991.1"/>
    <property type="molecule type" value="Genomic_DNA"/>
</dbReference>
<comment type="caution">
    <text evidence="2">The sequence shown here is derived from an EMBL/GenBank/DDBJ whole genome shotgun (WGS) entry which is preliminary data.</text>
</comment>
<dbReference type="Gene3D" id="3.40.50.300">
    <property type="entry name" value="P-loop containing nucleotide triphosphate hydrolases"/>
    <property type="match status" value="1"/>
</dbReference>
<evidence type="ECO:0000256" key="1">
    <source>
        <dbReference type="SAM" id="Coils"/>
    </source>
</evidence>
<evidence type="ECO:0000313" key="2">
    <source>
        <dbReference type="EMBL" id="MBP0458991.1"/>
    </source>
</evidence>
<protein>
    <submittedName>
        <fullName evidence="2">DUF3732 domain-containing protein</fullName>
    </submittedName>
</protein>
<accession>A0A940RW75</accession>
<dbReference type="Pfam" id="PF12532">
    <property type="entry name" value="DUF3732"/>
    <property type="match status" value="1"/>
</dbReference>
<dbReference type="InterPro" id="IPR022205">
    <property type="entry name" value="DUF3732"/>
</dbReference>